<dbReference type="PANTHER" id="PTHR43760:SF1">
    <property type="entry name" value="ENDORIBONUCLEASE L-PSP_CHORISMATE MUTASE-LIKE DOMAIN-CONTAINING PROTEIN"/>
    <property type="match status" value="1"/>
</dbReference>
<dbReference type="EMBL" id="JAGMWN010000005">
    <property type="protein sequence ID" value="MBP5857881.1"/>
    <property type="molecule type" value="Genomic_DNA"/>
</dbReference>
<evidence type="ECO:0000313" key="3">
    <source>
        <dbReference type="Proteomes" id="UP000672602"/>
    </source>
</evidence>
<dbReference type="Pfam" id="PF14588">
    <property type="entry name" value="YjgF_endoribonc"/>
    <property type="match status" value="1"/>
</dbReference>
<comment type="caution">
    <text evidence="2">The sequence shown here is derived from an EMBL/GenBank/DDBJ whole genome shotgun (WGS) entry which is preliminary data.</text>
</comment>
<name>A0A8J7V1K4_9PROT</name>
<gene>
    <name evidence="2" type="ORF">KAJ83_12755</name>
</gene>
<dbReference type="Gene3D" id="3.30.1330.40">
    <property type="entry name" value="RutC-like"/>
    <property type="match status" value="1"/>
</dbReference>
<dbReference type="AlphaFoldDB" id="A0A8J7V1K4"/>
<dbReference type="Proteomes" id="UP000672602">
    <property type="component" value="Unassembled WGS sequence"/>
</dbReference>
<accession>A0A8J7V1K4</accession>
<dbReference type="CDD" id="cd02199">
    <property type="entry name" value="YjgF_YER057c_UK114_like_1"/>
    <property type="match status" value="1"/>
</dbReference>
<dbReference type="InterPro" id="IPR013813">
    <property type="entry name" value="Endoribo_LPSP/chorism_mut-like"/>
</dbReference>
<sequence>MAGTIDARLDELGITLPEPPAAAGAYTQVLRVGNLLYISGQVPFRNGEITYVGKVGRDFSLEEGQEAARACALNIVAQVKRALDGDLDRVARIVKLGGFVNSTPDYTDHPKVINGASNLMGDIFGEKGQHTRFAVGAGSLPLGVAVEVEAIVEVA</sequence>
<evidence type="ECO:0000313" key="2">
    <source>
        <dbReference type="EMBL" id="MBP5857881.1"/>
    </source>
</evidence>
<reference evidence="2" key="1">
    <citation type="submission" date="2021-04" db="EMBL/GenBank/DDBJ databases">
        <authorList>
            <person name="Zhang D.-C."/>
        </authorList>
    </citation>
    <scope>NUCLEOTIDE SEQUENCE</scope>
    <source>
        <strain evidence="2">CGMCC 1.15697</strain>
    </source>
</reference>
<proteinExistence type="predicted"/>
<protein>
    <submittedName>
        <fullName evidence="2">RidA family protein</fullName>
    </submittedName>
</protein>
<organism evidence="2 3">
    <name type="scientific">Marivibrio halodurans</name>
    <dbReference type="NCBI Taxonomy" id="2039722"/>
    <lineage>
        <taxon>Bacteria</taxon>
        <taxon>Pseudomonadati</taxon>
        <taxon>Pseudomonadota</taxon>
        <taxon>Alphaproteobacteria</taxon>
        <taxon>Rhodospirillales</taxon>
        <taxon>Rhodospirillaceae</taxon>
        <taxon>Marivibrio</taxon>
    </lineage>
</organism>
<feature type="domain" description="Endoribonuclease L-PSP/chorismate mutase-like" evidence="1">
    <location>
        <begin position="7"/>
        <end position="144"/>
    </location>
</feature>
<dbReference type="InterPro" id="IPR035959">
    <property type="entry name" value="RutC-like_sf"/>
</dbReference>
<dbReference type="RefSeq" id="WP_210682454.1">
    <property type="nucleotide sequence ID" value="NZ_JAGMWN010000005.1"/>
</dbReference>
<keyword evidence="3" id="KW-1185">Reference proteome</keyword>
<dbReference type="PANTHER" id="PTHR43760">
    <property type="entry name" value="ENDORIBONUCLEASE-RELATED"/>
    <property type="match status" value="1"/>
</dbReference>
<dbReference type="SUPFAM" id="SSF55298">
    <property type="entry name" value="YjgF-like"/>
    <property type="match status" value="1"/>
</dbReference>
<evidence type="ECO:0000259" key="1">
    <source>
        <dbReference type="Pfam" id="PF14588"/>
    </source>
</evidence>